<evidence type="ECO:0000256" key="5">
    <source>
        <dbReference type="SAM" id="Phobius"/>
    </source>
</evidence>
<keyword evidence="3 5" id="KW-1133">Transmembrane helix</keyword>
<dbReference type="EMBL" id="CACVAX010000043">
    <property type="protein sequence ID" value="CAA6815700.1"/>
    <property type="molecule type" value="Genomic_DNA"/>
</dbReference>
<dbReference type="AlphaFoldDB" id="A0A6S6SYA5"/>
<dbReference type="InterPro" id="IPR002523">
    <property type="entry name" value="MgTranspt_CorA/ZnTranspt_ZntB"/>
</dbReference>
<dbReference type="Gene3D" id="1.20.58.340">
    <property type="entry name" value="Magnesium transport protein CorA, transmembrane region"/>
    <property type="match status" value="1"/>
</dbReference>
<dbReference type="GO" id="GO:0046873">
    <property type="term" value="F:metal ion transmembrane transporter activity"/>
    <property type="evidence" value="ECO:0007669"/>
    <property type="project" value="InterPro"/>
</dbReference>
<keyword evidence="2 5" id="KW-0812">Transmembrane</keyword>
<evidence type="ECO:0000256" key="4">
    <source>
        <dbReference type="ARBA" id="ARBA00023136"/>
    </source>
</evidence>
<reference evidence="6" key="1">
    <citation type="submission" date="2020-01" db="EMBL/GenBank/DDBJ databases">
        <authorList>
            <person name="Meier V. D."/>
            <person name="Meier V D."/>
        </authorList>
    </citation>
    <scope>NUCLEOTIDE SEQUENCE</scope>
    <source>
        <strain evidence="6">HLG_WM_MAG_04</strain>
    </source>
</reference>
<sequence>MIKKENTLFLLGGHDLEMLTIKKLLEEKGFTVIDHELSWGAKLSSYTEVLKEHQDKTIYGVELIEDIAIPKNYHAIDHHNEQVDKASSLFQVLECLELKPTREHKLISANDVGHIEAMKCLGATAEEIKSIRQQERTIQGITAKDELQAQKESEAVVEKNGISIIETTLDAFSPIVDNYEKRPLLVYSQKSFTYYGDIAFLKEKYKKQIENKEAYHSRGYFGFDTAYVGLVTPNILVKEIVEVKQKNIISYHNFMFPFRFDKIVESFEDRHEFYKKHSFDKRVKIDESFKNSLEKNKWKYEPFEVKNNLDYNEIVYFHDFVKDTLFNTAKVFDEGATSYYFEKKLNNEATFELKVKGKEPYVLKLEGVNLRLFDTGVGILSFEVENYDYYQIEDILKINDYGRRVYPQFLGANFSTEDTKKSFLPESITVNGIEERFCDLYKEIKLAKYIIEILGDSFSTDTSNEDKYFLQPIIDDRMFVLSWYGNDAFVTCTKENIENDNWYKYVFVDGNDITVQDTSMHKELIEKATYKRWNKYGTFFGITRYSFVCLSQNSGFTRDDLPLPHMKTMYFQMVSLLLAQRATLLRFSDEITAISDVKGGENPSSENISVLYKNYLRFVNKLYFKEVTAQDQGIELYDKAIDILNIKRDVEDLREEIGTLNGYAFLEQEREEKKEMTKLSKLGTYLIPPTLVAGFFGMNVFGKESLNVESTGWLASVILLTVVSPFIVNFFINEKKKTDKGKK</sequence>
<feature type="transmembrane region" description="Helical" evidence="5">
    <location>
        <begin position="713"/>
        <end position="732"/>
    </location>
</feature>
<evidence type="ECO:0000256" key="2">
    <source>
        <dbReference type="ARBA" id="ARBA00022692"/>
    </source>
</evidence>
<dbReference type="GO" id="GO:0016020">
    <property type="term" value="C:membrane"/>
    <property type="evidence" value="ECO:0007669"/>
    <property type="project" value="UniProtKB-SubCell"/>
</dbReference>
<keyword evidence="4 5" id="KW-0472">Membrane</keyword>
<accession>A0A6S6SYA5</accession>
<evidence type="ECO:0000313" key="6">
    <source>
        <dbReference type="EMBL" id="CAA6815700.1"/>
    </source>
</evidence>
<gene>
    <name evidence="6" type="ORF">HELGO_WM6862</name>
</gene>
<dbReference type="Pfam" id="PF01544">
    <property type="entry name" value="CorA"/>
    <property type="match status" value="1"/>
</dbReference>
<evidence type="ECO:0000256" key="3">
    <source>
        <dbReference type="ARBA" id="ARBA00022989"/>
    </source>
</evidence>
<proteinExistence type="predicted"/>
<organism evidence="6">
    <name type="scientific">uncultured Sulfurovum sp</name>
    <dbReference type="NCBI Taxonomy" id="269237"/>
    <lineage>
        <taxon>Bacteria</taxon>
        <taxon>Pseudomonadati</taxon>
        <taxon>Campylobacterota</taxon>
        <taxon>Epsilonproteobacteria</taxon>
        <taxon>Campylobacterales</taxon>
        <taxon>Sulfurovaceae</taxon>
        <taxon>Sulfurovum</taxon>
        <taxon>environmental samples</taxon>
    </lineage>
</organism>
<name>A0A6S6SYA5_9BACT</name>
<dbReference type="InterPro" id="IPR045863">
    <property type="entry name" value="CorA_TM1_TM2"/>
</dbReference>
<dbReference type="SUPFAM" id="SSF144083">
    <property type="entry name" value="Magnesium transport protein CorA, transmembrane region"/>
    <property type="match status" value="1"/>
</dbReference>
<protein>
    <submittedName>
        <fullName evidence="6">Uncharacterized protein</fullName>
    </submittedName>
</protein>
<evidence type="ECO:0000256" key="1">
    <source>
        <dbReference type="ARBA" id="ARBA00004141"/>
    </source>
</evidence>
<comment type="subcellular location">
    <subcellularLocation>
        <location evidence="1">Membrane</location>
        <topology evidence="1">Multi-pass membrane protein</topology>
    </subcellularLocation>
</comment>